<proteinExistence type="predicted"/>
<gene>
    <name evidence="1" type="ORF">ACFQDL_30900</name>
    <name evidence="2" type="ORF">ACFQDL_32645</name>
</gene>
<dbReference type="RefSeq" id="WP_379913583.1">
    <property type="nucleotide sequence ID" value="NZ_JBHSWE010000002.1"/>
</dbReference>
<accession>A0ABW2A9F5</accession>
<reference evidence="1" key="3">
    <citation type="submission" date="2024-09" db="EMBL/GenBank/DDBJ databases">
        <authorList>
            <person name="Sun Q."/>
            <person name="Mori K."/>
        </authorList>
    </citation>
    <scope>NUCLEOTIDE SEQUENCE</scope>
    <source>
        <strain evidence="1">NBRC 111756</strain>
    </source>
</reference>
<dbReference type="Proteomes" id="UP001596422">
    <property type="component" value="Unassembled WGS sequence"/>
</dbReference>
<comment type="caution">
    <text evidence="1">The sequence shown here is derived from an EMBL/GenBank/DDBJ whole genome shotgun (WGS) entry which is preliminary data.</text>
</comment>
<keyword evidence="3" id="KW-1185">Reference proteome</keyword>
<evidence type="ECO:0000313" key="1">
    <source>
        <dbReference type="EMBL" id="MFC6674009.1"/>
    </source>
</evidence>
<protein>
    <submittedName>
        <fullName evidence="1">Uncharacterized protein</fullName>
    </submittedName>
</protein>
<name>A0ABW2A9F5_9GAMM</name>
<organism evidence="1 3">
    <name type="scientific">Marinobacterium aestuariivivens</name>
    <dbReference type="NCBI Taxonomy" id="1698799"/>
    <lineage>
        <taxon>Bacteria</taxon>
        <taxon>Pseudomonadati</taxon>
        <taxon>Pseudomonadota</taxon>
        <taxon>Gammaproteobacteria</taxon>
        <taxon>Oceanospirillales</taxon>
        <taxon>Oceanospirillaceae</taxon>
        <taxon>Marinobacterium</taxon>
    </lineage>
</organism>
<evidence type="ECO:0000313" key="2">
    <source>
        <dbReference type="EMBL" id="MFC6674342.1"/>
    </source>
</evidence>
<reference evidence="3" key="2">
    <citation type="journal article" date="2019" name="Int. J. Syst. Evol. Microbiol.">
        <title>The Global Catalogue of Microorganisms (GCM) 10K type strain sequencing project: providing services to taxonomists for standard genome sequencing and annotation.</title>
        <authorList>
            <consortium name="The Broad Institute Genomics Platform"/>
            <consortium name="The Broad Institute Genome Sequencing Center for Infectious Disease"/>
            <person name="Wu L."/>
            <person name="Ma J."/>
        </authorList>
    </citation>
    <scope>NUCLEOTIDE SEQUENCE [LARGE SCALE GENOMIC DNA]</scope>
    <source>
        <strain evidence="3">NBRC 111756</strain>
    </source>
</reference>
<evidence type="ECO:0000313" key="3">
    <source>
        <dbReference type="Proteomes" id="UP001596422"/>
    </source>
</evidence>
<dbReference type="EMBL" id="JBHSWE010000002">
    <property type="protein sequence ID" value="MFC6674342.1"/>
    <property type="molecule type" value="Genomic_DNA"/>
</dbReference>
<sequence>MALEFFAQVNKDGEVGMPKSNDYLLQYAAPDDGKGLGYGK</sequence>
<reference evidence="1" key="1">
    <citation type="journal article" date="2014" name="Int. J. Syst. Evol. Microbiol.">
        <title>Complete genome of a new Firmicutes species belonging to the dominant human colonic microbiota ('Ruminococcus bicirculans') reveals two chromosomes and a selective capacity to utilize plant glucans.</title>
        <authorList>
            <consortium name="NISC Comparative Sequencing Program"/>
            <person name="Wegmann U."/>
            <person name="Louis P."/>
            <person name="Goesmann A."/>
            <person name="Henrissat B."/>
            <person name="Duncan S.H."/>
            <person name="Flint H.J."/>
        </authorList>
    </citation>
    <scope>NUCLEOTIDE SEQUENCE</scope>
    <source>
        <strain evidence="1">NBRC 111756</strain>
    </source>
</reference>
<dbReference type="EMBL" id="JBHSWE010000002">
    <property type="protein sequence ID" value="MFC6674009.1"/>
    <property type="molecule type" value="Genomic_DNA"/>
</dbReference>